<keyword evidence="2" id="KW-1185">Reference proteome</keyword>
<sequence>MGESHGFGSVQSVAEDSRLAQLERQVSVLQAERDAAHYDLSALRAYFGRSTSPADLIDRCDLQTGQSVNEPQDDGIECNENGCRKPEHFSALVKSRSRSCSDTGSHNGEFIMGTLISQSDARVRQLVGKTDQKLESLSTKLSAVIRHDSSRHQVPEKVEILEEQVRRLINQLNSLQTV</sequence>
<name>A0A3S5CCD7_9PLAT</name>
<protein>
    <submittedName>
        <fullName evidence="1">Uncharacterized protein</fullName>
    </submittedName>
</protein>
<gene>
    <name evidence="1" type="ORF">PXEA_LOCUS2875</name>
</gene>
<dbReference type="EMBL" id="CAAALY010006318">
    <property type="protein sequence ID" value="VEL09435.1"/>
    <property type="molecule type" value="Genomic_DNA"/>
</dbReference>
<evidence type="ECO:0000313" key="2">
    <source>
        <dbReference type="Proteomes" id="UP000784294"/>
    </source>
</evidence>
<reference evidence="1" key="1">
    <citation type="submission" date="2018-11" db="EMBL/GenBank/DDBJ databases">
        <authorList>
            <consortium name="Pathogen Informatics"/>
        </authorList>
    </citation>
    <scope>NUCLEOTIDE SEQUENCE</scope>
</reference>
<accession>A0A3S5CCD7</accession>
<dbReference type="Proteomes" id="UP000784294">
    <property type="component" value="Unassembled WGS sequence"/>
</dbReference>
<proteinExistence type="predicted"/>
<evidence type="ECO:0000313" key="1">
    <source>
        <dbReference type="EMBL" id="VEL09435.1"/>
    </source>
</evidence>
<organism evidence="1 2">
    <name type="scientific">Protopolystoma xenopodis</name>
    <dbReference type="NCBI Taxonomy" id="117903"/>
    <lineage>
        <taxon>Eukaryota</taxon>
        <taxon>Metazoa</taxon>
        <taxon>Spiralia</taxon>
        <taxon>Lophotrochozoa</taxon>
        <taxon>Platyhelminthes</taxon>
        <taxon>Monogenea</taxon>
        <taxon>Polyopisthocotylea</taxon>
        <taxon>Polystomatidea</taxon>
        <taxon>Polystomatidae</taxon>
        <taxon>Protopolystoma</taxon>
    </lineage>
</organism>
<comment type="caution">
    <text evidence="1">The sequence shown here is derived from an EMBL/GenBank/DDBJ whole genome shotgun (WGS) entry which is preliminary data.</text>
</comment>
<dbReference type="AlphaFoldDB" id="A0A3S5CCD7"/>